<dbReference type="GO" id="GO:0005634">
    <property type="term" value="C:nucleus"/>
    <property type="evidence" value="ECO:0007669"/>
    <property type="project" value="UniProtKB-SubCell"/>
</dbReference>
<protein>
    <recommendedName>
        <fullName evidence="6">Enhancer of polycomb-like protein</fullName>
    </recommendedName>
</protein>
<keyword evidence="4 6" id="KW-0804">Transcription</keyword>
<dbReference type="InterPro" id="IPR019542">
    <property type="entry name" value="Enhancer_polycomb-like_N"/>
</dbReference>
<feature type="region of interest" description="Disordered" evidence="7">
    <location>
        <begin position="300"/>
        <end position="333"/>
    </location>
</feature>
<feature type="compositionally biased region" description="Polar residues" evidence="7">
    <location>
        <begin position="678"/>
        <end position="702"/>
    </location>
</feature>
<evidence type="ECO:0000256" key="1">
    <source>
        <dbReference type="ARBA" id="ARBA00004123"/>
    </source>
</evidence>
<dbReference type="GO" id="GO:0006357">
    <property type="term" value="P:regulation of transcription by RNA polymerase II"/>
    <property type="evidence" value="ECO:0007669"/>
    <property type="project" value="InterPro"/>
</dbReference>
<keyword evidence="5 6" id="KW-0539">Nucleus</keyword>
<organism evidence="9">
    <name type="scientific">Dermatophagoides farinae</name>
    <name type="common">American house dust mite</name>
    <dbReference type="NCBI Taxonomy" id="6954"/>
    <lineage>
        <taxon>Eukaryota</taxon>
        <taxon>Metazoa</taxon>
        <taxon>Ecdysozoa</taxon>
        <taxon>Arthropoda</taxon>
        <taxon>Chelicerata</taxon>
        <taxon>Arachnida</taxon>
        <taxon>Acari</taxon>
        <taxon>Acariformes</taxon>
        <taxon>Sarcoptiformes</taxon>
        <taxon>Astigmata</taxon>
        <taxon>Psoroptidia</taxon>
        <taxon>Analgoidea</taxon>
        <taxon>Pyroglyphidae</taxon>
        <taxon>Dermatophagoidinae</taxon>
        <taxon>Dermatophagoides</taxon>
    </lineage>
</organism>
<feature type="domain" description="Enhancer of polycomb-like N-terminal" evidence="8">
    <location>
        <begin position="12"/>
        <end position="153"/>
    </location>
</feature>
<reference evidence="9" key="2">
    <citation type="journal article" date="2021" name="World Allergy Organ. J.">
        <title>Chromosome-level assembly of Dermatophagoides farinae genome and transcriptome reveals two novel allergens Der f 37 and Der f 39.</title>
        <authorList>
            <person name="Chen J."/>
            <person name="Cai Z."/>
            <person name="Fan D."/>
            <person name="Hu J."/>
            <person name="Hou Y."/>
            <person name="He Y."/>
            <person name="Zhang Z."/>
            <person name="Zhao Z."/>
            <person name="Gao P."/>
            <person name="Hu W."/>
            <person name="Sun J."/>
            <person name="Li J."/>
            <person name="Ji K."/>
        </authorList>
    </citation>
    <scope>NUCLEOTIDE SEQUENCE</scope>
    <source>
        <strain evidence="9">JKM2019</strain>
    </source>
</reference>
<evidence type="ECO:0000256" key="2">
    <source>
        <dbReference type="ARBA" id="ARBA00008035"/>
    </source>
</evidence>
<gene>
    <name evidence="9" type="ORF">HUG17_8320</name>
</gene>
<evidence type="ECO:0000313" key="9">
    <source>
        <dbReference type="EMBL" id="KAH7640851.1"/>
    </source>
</evidence>
<evidence type="ECO:0000259" key="8">
    <source>
        <dbReference type="Pfam" id="PF10513"/>
    </source>
</evidence>
<proteinExistence type="inferred from homology"/>
<dbReference type="Proteomes" id="UP000828236">
    <property type="component" value="Unassembled WGS sequence"/>
</dbReference>
<dbReference type="GO" id="GO:0035267">
    <property type="term" value="C:NuA4 histone acetyltransferase complex"/>
    <property type="evidence" value="ECO:0007669"/>
    <property type="project" value="InterPro"/>
</dbReference>
<name>A0A9D4SGJ9_DERFA</name>
<evidence type="ECO:0000256" key="7">
    <source>
        <dbReference type="SAM" id="MobiDB-lite"/>
    </source>
</evidence>
<evidence type="ECO:0000256" key="3">
    <source>
        <dbReference type="ARBA" id="ARBA00023015"/>
    </source>
</evidence>
<dbReference type="Pfam" id="PF10513">
    <property type="entry name" value="EPL1"/>
    <property type="match status" value="1"/>
</dbReference>
<dbReference type="EMBL" id="SDOV01000005">
    <property type="protein sequence ID" value="KAH7640851.1"/>
    <property type="molecule type" value="Genomic_DNA"/>
</dbReference>
<sequence>MSQNLNKQLSFRPRNIDHFKPMQVLKTEDVPDLNNFATTINRTVPQMPTGMEKEEECEHHLQRAISAQQAYGRAVDHVIPTPEVFPVNEKAYDDLYPPTYKIPRQLIHVQLPSFEQDYPDYDLDSEDETWLSTTNLCGLPHTKFEEMIDCLERNSGVQKVIELNEAKSLLRDVDESLQIAVYDYWLAKKLKFGKSLIPTVKTEKRDGTSGNNPYIAFRRRTEKMQTRKNRKNDEYSYEKMLKLKKDIFSVCNIMSMIKEREKRKYELVKNDFLIFETRYQHKDFNSQIYNELMASRLTKDALNRTSKSKGDEPVARKKRTKRSKNDVLSTRNINEMIPSAAGGEYYTSEDENSSDLMYQSSQVNNEPDEADNPDGMFSFKRKKGCYYHAPLDHYSGWPWESLEEGGTADKRFRFSYTSLSCPAYSVGLTRRRIGRGGRIQFDRIKTHIDFSDDEEERIHYKPFSGESDVEQDATIEFNTRHFDEDCSMFINNQLKHYIDDSSLERQLYQYNERDLSNFIKENHHHYNNDRSTQAQNFMTNRRIINNRPCSKSSNGKIKPIEHQQNQCSSSPSFVKPLNVDLTNLLLNNTDNNNKDDSTITTILSSSMDKRPLDMNELKDSSGRTSNSVMMSSLLDDNNDDVDLDGLECSNEIMMNTDQFKQNSNSSSSLLVTVNVNNGPNHSMNDTNNKISNFRMSRPEQQQ</sequence>
<feature type="region of interest" description="Disordered" evidence="7">
    <location>
        <begin position="676"/>
        <end position="702"/>
    </location>
</feature>
<reference evidence="9" key="1">
    <citation type="submission" date="2020-06" db="EMBL/GenBank/DDBJ databases">
        <authorList>
            <person name="Ji K."/>
            <person name="Li J."/>
        </authorList>
    </citation>
    <scope>NUCLEOTIDE SEQUENCE</scope>
    <source>
        <strain evidence="9">JKM2019</strain>
        <tissue evidence="9">Whole body</tissue>
    </source>
</reference>
<feature type="compositionally biased region" description="Basic and acidic residues" evidence="7">
    <location>
        <begin position="300"/>
        <end position="315"/>
    </location>
</feature>
<accession>A0A9D4SGJ9</accession>
<dbReference type="AlphaFoldDB" id="A0A9D4SGJ9"/>
<evidence type="ECO:0000256" key="4">
    <source>
        <dbReference type="ARBA" id="ARBA00023163"/>
    </source>
</evidence>
<dbReference type="InterPro" id="IPR024943">
    <property type="entry name" value="Enhancer_polycomb"/>
</dbReference>
<evidence type="ECO:0000256" key="6">
    <source>
        <dbReference type="RuleBase" id="RU361124"/>
    </source>
</evidence>
<dbReference type="PANTHER" id="PTHR14898">
    <property type="entry name" value="ENHANCER OF POLYCOMB"/>
    <property type="match status" value="1"/>
</dbReference>
<comment type="subcellular location">
    <subcellularLocation>
        <location evidence="1 6">Nucleus</location>
    </subcellularLocation>
</comment>
<evidence type="ECO:0000256" key="5">
    <source>
        <dbReference type="ARBA" id="ARBA00023242"/>
    </source>
</evidence>
<comment type="caution">
    <text evidence="9">The sequence shown here is derived from an EMBL/GenBank/DDBJ whole genome shotgun (WGS) entry which is preliminary data.</text>
</comment>
<keyword evidence="3 6" id="KW-0805">Transcription regulation</keyword>
<comment type="similarity">
    <text evidence="2 6">Belongs to the enhancer of polycomb family.</text>
</comment>